<dbReference type="InterPro" id="IPR018517">
    <property type="entry name" value="tRNA_hU_synthase_CS"/>
</dbReference>
<evidence type="ECO:0000256" key="2">
    <source>
        <dbReference type="ARBA" id="ARBA00022555"/>
    </source>
</evidence>
<proteinExistence type="predicted"/>
<keyword evidence="11" id="KW-1185">Reference proteome</keyword>
<evidence type="ECO:0000256" key="8">
    <source>
        <dbReference type="ARBA" id="ARBA00023002"/>
    </source>
</evidence>
<dbReference type="Proteomes" id="UP001165060">
    <property type="component" value="Unassembled WGS sequence"/>
</dbReference>
<dbReference type="Pfam" id="PF01207">
    <property type="entry name" value="Dus"/>
    <property type="match status" value="1"/>
</dbReference>
<keyword evidence="4" id="KW-0288">FMN</keyword>
<evidence type="ECO:0000256" key="1">
    <source>
        <dbReference type="ARBA" id="ARBA00001917"/>
    </source>
</evidence>
<dbReference type="InterPro" id="IPR013785">
    <property type="entry name" value="Aldolase_TIM"/>
</dbReference>
<accession>A0ABQ6N9T0</accession>
<protein>
    <recommendedName>
        <fullName evidence="9">DUS-like FMN-binding domain-containing protein</fullName>
    </recommendedName>
</protein>
<evidence type="ECO:0000313" key="11">
    <source>
        <dbReference type="Proteomes" id="UP001165060"/>
    </source>
</evidence>
<feature type="non-terminal residue" evidence="10">
    <location>
        <position position="207"/>
    </location>
</feature>
<keyword evidence="8" id="KW-0560">Oxidoreductase</keyword>
<keyword evidence="7" id="KW-0694">RNA-binding</keyword>
<organism evidence="10 11">
    <name type="scientific">Tetraparma gracilis</name>
    <dbReference type="NCBI Taxonomy" id="2962635"/>
    <lineage>
        <taxon>Eukaryota</taxon>
        <taxon>Sar</taxon>
        <taxon>Stramenopiles</taxon>
        <taxon>Ochrophyta</taxon>
        <taxon>Bolidophyceae</taxon>
        <taxon>Parmales</taxon>
        <taxon>Triparmaceae</taxon>
        <taxon>Tetraparma</taxon>
    </lineage>
</organism>
<sequence>MHLARSRMSSLVSTSQGVPAAFSNALSPATAALSPATAAAAPSFRYQRSRALHASVPPAARVCTVSLAPMMEYTDHNFRYLMRLLSPNLTLFTEMITSMALTHTTDSEHYQRRFLTQSPALLANRAGGGGGKAAAHRPFLGDANERESVLQLGGSEPGMLADATGIVLDSQAKYGEYTGINLNCGCPSDKVSLKGAFGAVLMRDPDQ</sequence>
<dbReference type="SUPFAM" id="SSF51395">
    <property type="entry name" value="FMN-linked oxidoreductases"/>
    <property type="match status" value="1"/>
</dbReference>
<dbReference type="Gene3D" id="3.20.20.70">
    <property type="entry name" value="Aldolase class I"/>
    <property type="match status" value="1"/>
</dbReference>
<evidence type="ECO:0000256" key="7">
    <source>
        <dbReference type="ARBA" id="ARBA00022884"/>
    </source>
</evidence>
<name>A0ABQ6N9T0_9STRA</name>
<evidence type="ECO:0000259" key="9">
    <source>
        <dbReference type="Pfam" id="PF01207"/>
    </source>
</evidence>
<evidence type="ECO:0000256" key="5">
    <source>
        <dbReference type="ARBA" id="ARBA00022694"/>
    </source>
</evidence>
<keyword evidence="6" id="KW-0521">NADP</keyword>
<evidence type="ECO:0000256" key="3">
    <source>
        <dbReference type="ARBA" id="ARBA00022630"/>
    </source>
</evidence>
<gene>
    <name evidence="10" type="ORF">TeGR_g6394</name>
</gene>
<dbReference type="PANTHER" id="PTHR42907:SF1">
    <property type="entry name" value="FMN-LINKED OXIDOREDUCTASES SUPERFAMILY PROTEIN"/>
    <property type="match status" value="1"/>
</dbReference>
<comment type="cofactor">
    <cofactor evidence="1">
        <name>FMN</name>
        <dbReference type="ChEBI" id="CHEBI:58210"/>
    </cofactor>
</comment>
<dbReference type="InterPro" id="IPR004653">
    <property type="entry name" value="DusA"/>
</dbReference>
<dbReference type="PROSITE" id="PS01136">
    <property type="entry name" value="UPF0034"/>
    <property type="match status" value="1"/>
</dbReference>
<evidence type="ECO:0000256" key="6">
    <source>
        <dbReference type="ARBA" id="ARBA00022857"/>
    </source>
</evidence>
<comment type="caution">
    <text evidence="10">The sequence shown here is derived from an EMBL/GenBank/DDBJ whole genome shotgun (WGS) entry which is preliminary data.</text>
</comment>
<reference evidence="10 11" key="1">
    <citation type="journal article" date="2023" name="Commun. Biol.">
        <title>Genome analysis of Parmales, the sister group of diatoms, reveals the evolutionary specialization of diatoms from phago-mixotrophs to photoautotrophs.</title>
        <authorList>
            <person name="Ban H."/>
            <person name="Sato S."/>
            <person name="Yoshikawa S."/>
            <person name="Yamada K."/>
            <person name="Nakamura Y."/>
            <person name="Ichinomiya M."/>
            <person name="Sato N."/>
            <person name="Blanc-Mathieu R."/>
            <person name="Endo H."/>
            <person name="Kuwata A."/>
            <person name="Ogata H."/>
        </authorList>
    </citation>
    <scope>NUCLEOTIDE SEQUENCE [LARGE SCALE GENOMIC DNA]</scope>
</reference>
<dbReference type="EMBL" id="BRYB01006533">
    <property type="protein sequence ID" value="GMI51136.1"/>
    <property type="molecule type" value="Genomic_DNA"/>
</dbReference>
<keyword evidence="5" id="KW-0819">tRNA processing</keyword>
<evidence type="ECO:0000256" key="4">
    <source>
        <dbReference type="ARBA" id="ARBA00022643"/>
    </source>
</evidence>
<dbReference type="InterPro" id="IPR035587">
    <property type="entry name" value="DUS-like_FMN-bd"/>
</dbReference>
<keyword evidence="3" id="KW-0285">Flavoprotein</keyword>
<keyword evidence="2" id="KW-0820">tRNA-binding</keyword>
<evidence type="ECO:0000313" key="10">
    <source>
        <dbReference type="EMBL" id="GMI51136.1"/>
    </source>
</evidence>
<dbReference type="PANTHER" id="PTHR42907">
    <property type="entry name" value="FMN-LINKED OXIDOREDUCTASES SUPERFAMILY PROTEIN"/>
    <property type="match status" value="1"/>
</dbReference>
<feature type="domain" description="DUS-like FMN-binding" evidence="9">
    <location>
        <begin position="67"/>
        <end position="206"/>
    </location>
</feature>